<comment type="caution">
    <text evidence="2">The sequence shown here is derived from an EMBL/GenBank/DDBJ whole genome shotgun (WGS) entry which is preliminary data.</text>
</comment>
<dbReference type="RefSeq" id="WP_150459886.1">
    <property type="nucleotide sequence ID" value="NZ_VYKK01000039.1"/>
</dbReference>
<keyword evidence="1" id="KW-0472">Membrane</keyword>
<feature type="transmembrane region" description="Helical" evidence="1">
    <location>
        <begin position="77"/>
        <end position="104"/>
    </location>
</feature>
<dbReference type="Proteomes" id="UP000367750">
    <property type="component" value="Unassembled WGS sequence"/>
</dbReference>
<organism evidence="2 3">
    <name type="scientific">Paenibacillus spiritus</name>
    <dbReference type="NCBI Taxonomy" id="2496557"/>
    <lineage>
        <taxon>Bacteria</taxon>
        <taxon>Bacillati</taxon>
        <taxon>Bacillota</taxon>
        <taxon>Bacilli</taxon>
        <taxon>Bacillales</taxon>
        <taxon>Paenibacillaceae</taxon>
        <taxon>Paenibacillus</taxon>
    </lineage>
</organism>
<feature type="transmembrane region" description="Helical" evidence="1">
    <location>
        <begin position="131"/>
        <end position="155"/>
    </location>
</feature>
<protein>
    <submittedName>
        <fullName evidence="2">Uncharacterized protein</fullName>
    </submittedName>
</protein>
<keyword evidence="1" id="KW-0812">Transmembrane</keyword>
<feature type="transmembrane region" description="Helical" evidence="1">
    <location>
        <begin position="39"/>
        <end position="56"/>
    </location>
</feature>
<evidence type="ECO:0000256" key="1">
    <source>
        <dbReference type="SAM" id="Phobius"/>
    </source>
</evidence>
<dbReference type="AlphaFoldDB" id="A0A5J5FRB4"/>
<dbReference type="EMBL" id="VYKK01000039">
    <property type="protein sequence ID" value="KAA8995702.1"/>
    <property type="molecule type" value="Genomic_DNA"/>
</dbReference>
<accession>A0A5J5FRB4</accession>
<evidence type="ECO:0000313" key="3">
    <source>
        <dbReference type="Proteomes" id="UP000367750"/>
    </source>
</evidence>
<name>A0A5J5FRB4_9BACL</name>
<sequence length="260" mass="30404">MFTTAALSYFLLAFSVTIEGTSSRITKVIIFLFLNKVTPWIALVLIIGLTVTICWQRAKFFIRSLIHKDRVGGRQRLAYILFTISMLYAVLISGYAMLFIQIVMAEINKDFAFGLHESREVIFYLYKVNRLIYHVILFVISAGYSLLLLLMRAFYRAIYFEKVSINITLKSGQMLEGKYIINHNLDNGILIADSFKRSDRSKMLIPKANIETITFNRVDYSFGEKRTKSKLDYKEIEMKNEFDQLVKQWRKDQIHKHSNF</sequence>
<keyword evidence="1" id="KW-1133">Transmembrane helix</keyword>
<proteinExistence type="predicted"/>
<dbReference type="OrthoDB" id="2665246at2"/>
<reference evidence="2 3" key="1">
    <citation type="submission" date="2019-09" db="EMBL/GenBank/DDBJ databases">
        <title>Bacillus ochoae sp. nov., Paenibacillus whitsoniae sp. nov., Paenibacillus spiritus sp. nov. Isolated from the Mars Exploration Rover during spacecraft assembly.</title>
        <authorList>
            <person name="Seuylemezian A."/>
            <person name="Vaishampayan P."/>
        </authorList>
    </citation>
    <scope>NUCLEOTIDE SEQUENCE [LARGE SCALE GENOMIC DNA]</scope>
    <source>
        <strain evidence="2 3">MER_111</strain>
    </source>
</reference>
<keyword evidence="3" id="KW-1185">Reference proteome</keyword>
<evidence type="ECO:0000313" key="2">
    <source>
        <dbReference type="EMBL" id="KAA8995702.1"/>
    </source>
</evidence>
<gene>
    <name evidence="2" type="ORF">F4V43_19250</name>
</gene>